<feature type="compositionally biased region" description="Polar residues" evidence="3">
    <location>
        <begin position="383"/>
        <end position="396"/>
    </location>
</feature>
<feature type="region of interest" description="Disordered" evidence="3">
    <location>
        <begin position="50"/>
        <end position="342"/>
    </location>
</feature>
<dbReference type="EMBL" id="JAUEPU010000006">
    <property type="protein sequence ID" value="KAK0501718.1"/>
    <property type="molecule type" value="Genomic_DNA"/>
</dbReference>
<feature type="domain" description="DH" evidence="5">
    <location>
        <begin position="861"/>
        <end position="1052"/>
    </location>
</feature>
<dbReference type="GO" id="GO:0005085">
    <property type="term" value="F:guanyl-nucleotide exchange factor activity"/>
    <property type="evidence" value="ECO:0007669"/>
    <property type="project" value="UniProtKB-KW"/>
</dbReference>
<dbReference type="SMART" id="SM00325">
    <property type="entry name" value="RhoGEF"/>
    <property type="match status" value="2"/>
</dbReference>
<feature type="region of interest" description="Disordered" evidence="3">
    <location>
        <begin position="1165"/>
        <end position="1190"/>
    </location>
</feature>
<dbReference type="Pfam" id="PF00621">
    <property type="entry name" value="RhoGEF"/>
    <property type="match status" value="2"/>
</dbReference>
<evidence type="ECO:0000256" key="3">
    <source>
        <dbReference type="SAM" id="MobiDB-lite"/>
    </source>
</evidence>
<dbReference type="PANTHER" id="PTHR46572:SF1">
    <property type="entry name" value="RHO1 GUANINE NUCLEOTIDE EXCHANGE FACTOR TUS1"/>
    <property type="match status" value="1"/>
</dbReference>
<feature type="compositionally biased region" description="Low complexity" evidence="3">
    <location>
        <begin position="123"/>
        <end position="137"/>
    </location>
</feature>
<dbReference type="SMART" id="SM00233">
    <property type="entry name" value="PH"/>
    <property type="match status" value="1"/>
</dbReference>
<dbReference type="PROSITE" id="PS50003">
    <property type="entry name" value="PH_DOMAIN"/>
    <property type="match status" value="1"/>
</dbReference>
<dbReference type="SUPFAM" id="SSF50729">
    <property type="entry name" value="PH domain-like"/>
    <property type="match status" value="1"/>
</dbReference>
<sequence length="1672" mass="186958">MTSQRSSTPVDQDLQTLYDEVWAGFAMEEPSSAVSSERDLDHIYNVYGADNEYSPSLTSHGPNNRQELPIPSSRPSRNTPSPSPISGSGSVRRLPPTPRSAHISTPSFSMPEPDVYEPQHRPSLSSSESYSPGNSSSDMLRGPLGSGKTGSMSGRRLPAPPTASPRHPSDARMSSSNGTGDPPYRASPHHNNQGSGDSYTAHNPVPSSSNRRAGVGRELSYRSSPSKGDTRRAPSPSLDYNDSGLGMPSSGSPSFPPEKASGTSSRDSAHRPYPGGNDPSSSPGYSPPPLPQHRSGLGHTMSPSGSSLEVPRAIPRRPSREFQNDYFSQGDYPTSSDVVPPAAGHVDLRAEHRNASVNYSLHQLTSSTSQPEHLPPPPVATYYPSTSYLEPSSPSNDFYDASPSTVVRRPSDLLRDIANYSHAGEPEGMEDVEYWEDEEEGEESFVNFSLLSHLAVQLKDKVPRGTHVKGSIPYPRAFTGKDIVSTIQSLIQRELAINLSMSTSDRRAALQVARSLQSQLFFYEVEWGGRVLQDGVEDVYMFLDDQEGTSDFAPMREELPTGVVTMLTKCYVSTCVDESPCYSYSCPRRGNSILGPSNGPVELPVSVPKPDWPSTVPKDVIDALPESEINRQTIIHKIINKEDQYIQDLDIVETDFIRPLRLADPAIISPPEKLEEFIDDVFGNILDLRECNRRLLEVMYVRQREQQYVIQRIGDVFLTAATEFRLAYPIYIGHYPLAEKRLKDEVENNPNFRRFLEQCSRQTTRQGGDVLRLDLKHFLNRPSEHLQKYPVFLEAIYHETAVGNPDADYLMEAIEAIKSLQTVAQLRTFQSAMGKGTPGKWEWHDLVSTEVRKSLPKEEAKRQSIIFELIKGEMAYVKDLENIDIMYIKALRAANPPIIPPDRLNSFIKDVFHNFAELGYHHRKLVEKFHEIQREQHPVIRTVTAAMFDAALNFRDAYMEYIPNYPIAAYRIDDEMAKNLAFKTFVDQCVRHPDAHRLDMKNFINRPIPRLLRYELLLKGILDETPPGHDDRKEIPQVLEVIKSIGKDTEPGVVSAKQKVELWRYNSNLVFKHGESIDMDLLDENRSLIHSGKLLRQPDSGLEWNGWSELFVLLFDNYLVLTKPKERDGVTTYFVNRRPTPLDLLTLVNFTDPATQRSTGLLRNLRGGERHTEGTNTTPGVASPESTTDSRSVFPLTLHHNGRMGGPYILYAESAQSRAEWKQKLEEALVIRKVVQESNKVFEVETLSSDTFLVPAIVGGPSSPPAWNQENSFTGKVTCSVPFNTADGRGLVAIGCAEGVWIGFRHDPKSMRRVLHLKLVTQCAMLEEFGLFLVLADKSLFAYHIEALVPSSPQNAHASQVPQKLNGNKDVHFFSVGTLHGRTLVIYMKKKALNSIFRVLEPVGEKINERVKTPGGLGSRLGFRSAKSEWFRIYRDFFLPSESFDLIFLKAKIAILCTKGFEIMDLHDFKSATIPHSEDPKLAAIAKRGESCRPIGMFRSADDEFLLCYDEFGLYVDKHGDPSRSSGTIEWEGTAERAALHLPYILLFDSRFIEVRRLETGRLVQIIPGTDVRCIWDGRGVNLQNPVTTPPANGSADDDMVQDAQVHVVMNATEQQGTRGVSRAVAQHVFELVPTVPLYPPGPVQMPQTVPYQASYSPPRSPEMRTSMSWRP</sequence>
<evidence type="ECO:0000313" key="7">
    <source>
        <dbReference type="EMBL" id="KAK0501718.1"/>
    </source>
</evidence>
<name>A0AA39USV9_9AGAR</name>
<feature type="compositionally biased region" description="Polar residues" evidence="3">
    <location>
        <begin position="1174"/>
        <end position="1190"/>
    </location>
</feature>
<protein>
    <submittedName>
        <fullName evidence="7">CNH domain-containing protein</fullName>
    </submittedName>
</protein>
<dbReference type="InterPro" id="IPR001180">
    <property type="entry name" value="CNH_dom"/>
</dbReference>
<dbReference type="CDD" id="cd04435">
    <property type="entry name" value="DEP_fRom2"/>
    <property type="match status" value="1"/>
</dbReference>
<evidence type="ECO:0000259" key="6">
    <source>
        <dbReference type="PROSITE" id="PS50219"/>
    </source>
</evidence>
<feature type="domain" description="DH" evidence="5">
    <location>
        <begin position="630"/>
        <end position="820"/>
    </location>
</feature>
<dbReference type="InterPro" id="IPR000219">
    <property type="entry name" value="DH_dom"/>
</dbReference>
<organism evidence="7 8">
    <name type="scientific">Armillaria luteobubalina</name>
    <dbReference type="NCBI Taxonomy" id="153913"/>
    <lineage>
        <taxon>Eukaryota</taxon>
        <taxon>Fungi</taxon>
        <taxon>Dikarya</taxon>
        <taxon>Basidiomycota</taxon>
        <taxon>Agaricomycotina</taxon>
        <taxon>Agaricomycetes</taxon>
        <taxon>Agaricomycetidae</taxon>
        <taxon>Agaricales</taxon>
        <taxon>Marasmiineae</taxon>
        <taxon>Physalacriaceae</taxon>
        <taxon>Armillaria</taxon>
    </lineage>
</organism>
<dbReference type="SUPFAM" id="SSF48065">
    <property type="entry name" value="DBL homology domain (DH-domain)"/>
    <property type="match status" value="2"/>
</dbReference>
<accession>A0AA39USV9</accession>
<dbReference type="Pfam" id="PF15405">
    <property type="entry name" value="PH_5"/>
    <property type="match status" value="1"/>
</dbReference>
<dbReference type="Gene3D" id="2.30.29.30">
    <property type="entry name" value="Pleckstrin-homology domain (PH domain)/Phosphotyrosine-binding domain (PTB)"/>
    <property type="match status" value="1"/>
</dbReference>
<dbReference type="PROSITE" id="PS50219">
    <property type="entry name" value="CNH"/>
    <property type="match status" value="1"/>
</dbReference>
<evidence type="ECO:0000259" key="5">
    <source>
        <dbReference type="PROSITE" id="PS50010"/>
    </source>
</evidence>
<dbReference type="InterPro" id="IPR011993">
    <property type="entry name" value="PH-like_dom_sf"/>
</dbReference>
<dbReference type="InterPro" id="IPR041675">
    <property type="entry name" value="PH_5"/>
</dbReference>
<dbReference type="Gene3D" id="1.20.900.10">
    <property type="entry name" value="Dbl homology (DH) domain"/>
    <property type="match status" value="2"/>
</dbReference>
<proteinExistence type="predicted"/>
<feature type="compositionally biased region" description="Polar residues" evidence="3">
    <location>
        <begin position="53"/>
        <end position="66"/>
    </location>
</feature>
<keyword evidence="8" id="KW-1185">Reference proteome</keyword>
<evidence type="ECO:0000259" key="4">
    <source>
        <dbReference type="PROSITE" id="PS50003"/>
    </source>
</evidence>
<feature type="compositionally biased region" description="Low complexity" evidence="3">
    <location>
        <begin position="272"/>
        <end position="284"/>
    </location>
</feature>
<dbReference type="PROSITE" id="PS50010">
    <property type="entry name" value="DH_2"/>
    <property type="match status" value="2"/>
</dbReference>
<dbReference type="SMART" id="SM00036">
    <property type="entry name" value="CNH"/>
    <property type="match status" value="1"/>
</dbReference>
<dbReference type="InterPro" id="IPR001849">
    <property type="entry name" value="PH_domain"/>
</dbReference>
<feature type="compositionally biased region" description="Low complexity" evidence="3">
    <location>
        <begin position="69"/>
        <end position="90"/>
    </location>
</feature>
<dbReference type="PANTHER" id="PTHR46572">
    <property type="entry name" value="RHO1 GDP-GTP EXCHANGE PROTEIN 1-RELATED"/>
    <property type="match status" value="1"/>
</dbReference>
<dbReference type="Pfam" id="PF00780">
    <property type="entry name" value="CNH"/>
    <property type="match status" value="1"/>
</dbReference>
<feature type="domain" description="CNH" evidence="6">
    <location>
        <begin position="1274"/>
        <end position="1582"/>
    </location>
</feature>
<keyword evidence="2" id="KW-0344">Guanine-nucleotide releasing factor</keyword>
<dbReference type="Proteomes" id="UP001175228">
    <property type="component" value="Unassembled WGS sequence"/>
</dbReference>
<evidence type="ECO:0000256" key="2">
    <source>
        <dbReference type="ARBA" id="ARBA00022658"/>
    </source>
</evidence>
<keyword evidence="1" id="KW-0597">Phosphoprotein</keyword>
<dbReference type="InterPro" id="IPR035899">
    <property type="entry name" value="DBL_dom_sf"/>
</dbReference>
<evidence type="ECO:0000256" key="1">
    <source>
        <dbReference type="ARBA" id="ARBA00022553"/>
    </source>
</evidence>
<feature type="compositionally biased region" description="Low complexity" evidence="3">
    <location>
        <begin position="243"/>
        <end position="253"/>
    </location>
</feature>
<feature type="compositionally biased region" description="Polar residues" evidence="3">
    <location>
        <begin position="325"/>
        <end position="337"/>
    </location>
</feature>
<evidence type="ECO:0000313" key="8">
    <source>
        <dbReference type="Proteomes" id="UP001175228"/>
    </source>
</evidence>
<feature type="domain" description="PH" evidence="4">
    <location>
        <begin position="1087"/>
        <end position="1230"/>
    </location>
</feature>
<feature type="region of interest" description="Disordered" evidence="3">
    <location>
        <begin position="363"/>
        <end position="404"/>
    </location>
</feature>
<reference evidence="7" key="1">
    <citation type="submission" date="2023-06" db="EMBL/GenBank/DDBJ databases">
        <authorList>
            <consortium name="Lawrence Berkeley National Laboratory"/>
            <person name="Ahrendt S."/>
            <person name="Sahu N."/>
            <person name="Indic B."/>
            <person name="Wong-Bajracharya J."/>
            <person name="Merenyi Z."/>
            <person name="Ke H.-M."/>
            <person name="Monk M."/>
            <person name="Kocsube S."/>
            <person name="Drula E."/>
            <person name="Lipzen A."/>
            <person name="Balint B."/>
            <person name="Henrissat B."/>
            <person name="Andreopoulos B."/>
            <person name="Martin F.M."/>
            <person name="Harder C.B."/>
            <person name="Rigling D."/>
            <person name="Ford K.L."/>
            <person name="Foster G.D."/>
            <person name="Pangilinan J."/>
            <person name="Papanicolaou A."/>
            <person name="Barry K."/>
            <person name="LaButti K."/>
            <person name="Viragh M."/>
            <person name="Koriabine M."/>
            <person name="Yan M."/>
            <person name="Riley R."/>
            <person name="Champramary S."/>
            <person name="Plett K.L."/>
            <person name="Tsai I.J."/>
            <person name="Slot J."/>
            <person name="Sipos G."/>
            <person name="Plett J."/>
            <person name="Nagy L.G."/>
            <person name="Grigoriev I.V."/>
        </authorList>
    </citation>
    <scope>NUCLEOTIDE SEQUENCE</scope>
    <source>
        <strain evidence="7">HWK02</strain>
    </source>
</reference>
<feature type="compositionally biased region" description="Polar residues" evidence="3">
    <location>
        <begin position="189"/>
        <end position="211"/>
    </location>
</feature>
<comment type="caution">
    <text evidence="7">The sequence shown here is derived from an EMBL/GenBank/DDBJ whole genome shotgun (WGS) entry which is preliminary data.</text>
</comment>
<dbReference type="CDD" id="cd00160">
    <property type="entry name" value="RhoGEF"/>
    <property type="match status" value="2"/>
</dbReference>
<dbReference type="InterPro" id="IPR052233">
    <property type="entry name" value="Rho-type_GEFs"/>
</dbReference>
<gene>
    <name evidence="7" type="ORF">EDD18DRAFT_1347790</name>
</gene>
<feature type="region of interest" description="Disordered" evidence="3">
    <location>
        <begin position="1650"/>
        <end position="1672"/>
    </location>
</feature>